<dbReference type="EMBL" id="JAIWYP010000016">
    <property type="protein sequence ID" value="KAH3696992.1"/>
    <property type="molecule type" value="Genomic_DNA"/>
</dbReference>
<reference evidence="1" key="1">
    <citation type="journal article" date="2019" name="bioRxiv">
        <title>The Genome of the Zebra Mussel, Dreissena polymorpha: A Resource for Invasive Species Research.</title>
        <authorList>
            <person name="McCartney M.A."/>
            <person name="Auch B."/>
            <person name="Kono T."/>
            <person name="Mallez S."/>
            <person name="Zhang Y."/>
            <person name="Obille A."/>
            <person name="Becker A."/>
            <person name="Abrahante J.E."/>
            <person name="Garbe J."/>
            <person name="Badalamenti J.P."/>
            <person name="Herman A."/>
            <person name="Mangelson H."/>
            <person name="Liachko I."/>
            <person name="Sullivan S."/>
            <person name="Sone E.D."/>
            <person name="Koren S."/>
            <person name="Silverstein K.A.T."/>
            <person name="Beckman K.B."/>
            <person name="Gohl D.M."/>
        </authorList>
    </citation>
    <scope>NUCLEOTIDE SEQUENCE</scope>
    <source>
        <strain evidence="1">Duluth1</strain>
        <tissue evidence="1">Whole animal</tissue>
    </source>
</reference>
<name>A0A9D3YEM3_DREPO</name>
<keyword evidence="2" id="KW-1185">Reference proteome</keyword>
<proteinExistence type="predicted"/>
<comment type="caution">
    <text evidence="1">The sequence shown here is derived from an EMBL/GenBank/DDBJ whole genome shotgun (WGS) entry which is preliminary data.</text>
</comment>
<evidence type="ECO:0000313" key="2">
    <source>
        <dbReference type="Proteomes" id="UP000828390"/>
    </source>
</evidence>
<protein>
    <submittedName>
        <fullName evidence="1">Uncharacterized protein</fullName>
    </submittedName>
</protein>
<accession>A0A9D3YEM3</accession>
<reference evidence="1" key="2">
    <citation type="submission" date="2020-11" db="EMBL/GenBank/DDBJ databases">
        <authorList>
            <person name="McCartney M.A."/>
            <person name="Auch B."/>
            <person name="Kono T."/>
            <person name="Mallez S."/>
            <person name="Becker A."/>
            <person name="Gohl D.M."/>
            <person name="Silverstein K.A.T."/>
            <person name="Koren S."/>
            <person name="Bechman K.B."/>
            <person name="Herman A."/>
            <person name="Abrahante J.E."/>
            <person name="Garbe J."/>
        </authorList>
    </citation>
    <scope>NUCLEOTIDE SEQUENCE</scope>
    <source>
        <strain evidence="1">Duluth1</strain>
        <tissue evidence="1">Whole animal</tissue>
    </source>
</reference>
<organism evidence="1 2">
    <name type="scientific">Dreissena polymorpha</name>
    <name type="common">Zebra mussel</name>
    <name type="synonym">Mytilus polymorpha</name>
    <dbReference type="NCBI Taxonomy" id="45954"/>
    <lineage>
        <taxon>Eukaryota</taxon>
        <taxon>Metazoa</taxon>
        <taxon>Spiralia</taxon>
        <taxon>Lophotrochozoa</taxon>
        <taxon>Mollusca</taxon>
        <taxon>Bivalvia</taxon>
        <taxon>Autobranchia</taxon>
        <taxon>Heteroconchia</taxon>
        <taxon>Euheterodonta</taxon>
        <taxon>Imparidentia</taxon>
        <taxon>Neoheterodontei</taxon>
        <taxon>Myida</taxon>
        <taxon>Dreissenoidea</taxon>
        <taxon>Dreissenidae</taxon>
        <taxon>Dreissena</taxon>
    </lineage>
</organism>
<sequence>MTSRRRVGVLLSNMGKECVRICDSFALTPEVAADEEAAIAAQPRKNTIQMFFEKFEVRNYRNIKRQGIFQQKRGNLGINDYIAKTQLTLISKTVLSQVL</sequence>
<gene>
    <name evidence="1" type="ORF">DPMN_084476</name>
</gene>
<evidence type="ECO:0000313" key="1">
    <source>
        <dbReference type="EMBL" id="KAH3696992.1"/>
    </source>
</evidence>
<dbReference type="AlphaFoldDB" id="A0A9D3YEM3"/>
<dbReference type="Proteomes" id="UP000828390">
    <property type="component" value="Unassembled WGS sequence"/>
</dbReference>